<dbReference type="InterPro" id="IPR000523">
    <property type="entry name" value="Mg_chelatse_chII-like_cat_dom"/>
</dbReference>
<feature type="compositionally biased region" description="Pro residues" evidence="10">
    <location>
        <begin position="390"/>
        <end position="406"/>
    </location>
</feature>
<dbReference type="CDD" id="cd01451">
    <property type="entry name" value="vWA_Magnesium_chelatase"/>
    <property type="match status" value="1"/>
</dbReference>
<dbReference type="PROSITE" id="PS50234">
    <property type="entry name" value="VWFA"/>
    <property type="match status" value="1"/>
</dbReference>
<dbReference type="InterPro" id="IPR041702">
    <property type="entry name" value="BchD/ChlD_VWA"/>
</dbReference>
<dbReference type="NCBIfam" id="TIGR02031">
    <property type="entry name" value="BchD-ChlD"/>
    <property type="match status" value="1"/>
</dbReference>
<evidence type="ECO:0000256" key="1">
    <source>
        <dbReference type="ARBA" id="ARBA00005173"/>
    </source>
</evidence>
<dbReference type="CDD" id="cd00009">
    <property type="entry name" value="AAA"/>
    <property type="match status" value="1"/>
</dbReference>
<evidence type="ECO:0000256" key="7">
    <source>
        <dbReference type="ARBA" id="ARBA00023171"/>
    </source>
</evidence>
<dbReference type="GO" id="GO:0005524">
    <property type="term" value="F:ATP binding"/>
    <property type="evidence" value="ECO:0007669"/>
    <property type="project" value="UniProtKB-UniRule"/>
</dbReference>
<sequence>MLFFAGVASWDVRTCGQWAGTHRASEERCVRRRAVLPAWSVARRGRGRRARLLVATAPTLPTEASSPEPRLDYSAVKNVVPTFPLAAIIGQDLIKTALLLAAVHPRAGGVLISGRRGTAKSVAARALHDLLPPIEVMRGSWCNEAPTADTPEADRTVIPTPFVEIPLNATEDRLVGSVDVEQSVQRGESVFQAGLLARAHRGVLYIDELNLLDESIANLLLTVASEGVVNIEREGVSVSYPCEPLLIATFNPEEGPVRPHLADRISMVISADAYELSLEERVEAVDTVMRFAADPVGFREQYREAADDMRQRIVFAREERNDVQIATKQIAYLCQEAMRADVQGQRAEIFAAELAKACAALEGRTRVGEQDLKLAVRLAILPRARVMSHPQPPQPPQQQQRPPPPPKADEDQQDQEQEEQEEHEQEEEQEEEVPEVPEEFMFDPEGVPLDADVLKMMDSKQRSGTSGGRGLIYSEDRGRYIKAVLPRGKVQRVAVDATLRAAAPYQKWRRQRHPDQPDRKVFVEKSDLRAKRLARKAGALIVFTVDASGSMALNRMSSAKGAAIRLLAEAYKSRDKIALITFGGDKADVLLPPTKSVSLAGRRLETMPCGGGSPLAHALTQAVRAGVNAMKSGDIGKVIIVLITDGRANVPLAMSLGEPMDKKPTKEELKQEVLDLAKRIGSIPGLSLVVIDSENKFVSTGLAREVAQNARGAYHYIPRATDAAVAGVASEAIQNIKSL</sequence>
<evidence type="ECO:0000313" key="12">
    <source>
        <dbReference type="EMBL" id="KAK4536068.1"/>
    </source>
</evidence>
<dbReference type="Pfam" id="PF01078">
    <property type="entry name" value="Mg_chelatase"/>
    <property type="match status" value="1"/>
</dbReference>
<dbReference type="AlphaFoldDB" id="A0AAV9IUU3"/>
<keyword evidence="9" id="KW-0150">Chloroplast</keyword>
<keyword evidence="9" id="KW-0934">Plastid</keyword>
<evidence type="ECO:0000256" key="8">
    <source>
        <dbReference type="ARBA" id="ARBA00048693"/>
    </source>
</evidence>
<evidence type="ECO:0000256" key="2">
    <source>
        <dbReference type="ARBA" id="ARBA00005799"/>
    </source>
</evidence>
<dbReference type="EMBL" id="JANCYW010000007">
    <property type="protein sequence ID" value="KAK4536068.1"/>
    <property type="molecule type" value="Genomic_DNA"/>
</dbReference>
<name>A0AAV9IUU3_CYACA</name>
<dbReference type="PANTHER" id="PTHR43473">
    <property type="entry name" value="MAGNESIUM-CHELATASE SUBUNIT CHLD, CHLOROPLASTIC"/>
    <property type="match status" value="1"/>
</dbReference>
<dbReference type="Pfam" id="PF13519">
    <property type="entry name" value="VWA_2"/>
    <property type="match status" value="1"/>
</dbReference>
<evidence type="ECO:0000256" key="10">
    <source>
        <dbReference type="SAM" id="MobiDB-lite"/>
    </source>
</evidence>
<dbReference type="SUPFAM" id="SSF52540">
    <property type="entry name" value="P-loop containing nucleoside triphosphate hydrolases"/>
    <property type="match status" value="1"/>
</dbReference>
<dbReference type="InterPro" id="IPR011776">
    <property type="entry name" value="Mg_chelatase_ATPase-dsu"/>
</dbReference>
<dbReference type="GO" id="GO:0016851">
    <property type="term" value="F:magnesium chelatase activity"/>
    <property type="evidence" value="ECO:0007669"/>
    <property type="project" value="UniProtKB-UniRule"/>
</dbReference>
<keyword evidence="7 9" id="KW-0149">Chlorophyll biosynthesis</keyword>
<dbReference type="Gene3D" id="1.10.8.80">
    <property type="entry name" value="Magnesium chelatase subunit I, C-Terminal domain"/>
    <property type="match status" value="1"/>
</dbReference>
<keyword evidence="3 9" id="KW-0602">Photosynthesis</keyword>
<feature type="domain" description="VWFA" evidence="11">
    <location>
        <begin position="540"/>
        <end position="736"/>
    </location>
</feature>
<comment type="function">
    <text evidence="9">Involved in chlorophyll biosynthesis. Catalyzes the insertion of magnesium ion into protoporphyrin IX to yield Mg-protoporphyrin IX.</text>
</comment>
<evidence type="ECO:0000256" key="6">
    <source>
        <dbReference type="ARBA" id="ARBA00022840"/>
    </source>
</evidence>
<comment type="subcellular location">
    <subcellularLocation>
        <location evidence="9">Plastid</location>
        <location evidence="9">Chloroplast</location>
    </subcellularLocation>
</comment>
<keyword evidence="13" id="KW-1185">Reference proteome</keyword>
<feature type="region of interest" description="Disordered" evidence="10">
    <location>
        <begin position="387"/>
        <end position="438"/>
    </location>
</feature>
<feature type="compositionally biased region" description="Acidic residues" evidence="10">
    <location>
        <begin position="411"/>
        <end position="438"/>
    </location>
</feature>
<dbReference type="InterPro" id="IPR002035">
    <property type="entry name" value="VWF_A"/>
</dbReference>
<evidence type="ECO:0000256" key="9">
    <source>
        <dbReference type="RuleBase" id="RU362087"/>
    </source>
</evidence>
<comment type="catalytic activity">
    <reaction evidence="8 9">
        <text>protoporphyrin IX + Mg(2+) + ATP + H2O = Mg-protoporphyrin IX + ADP + phosphate + 3 H(+)</text>
        <dbReference type="Rhea" id="RHEA:13961"/>
        <dbReference type="ChEBI" id="CHEBI:15377"/>
        <dbReference type="ChEBI" id="CHEBI:15378"/>
        <dbReference type="ChEBI" id="CHEBI:18420"/>
        <dbReference type="ChEBI" id="CHEBI:30616"/>
        <dbReference type="ChEBI" id="CHEBI:43474"/>
        <dbReference type="ChEBI" id="CHEBI:57306"/>
        <dbReference type="ChEBI" id="CHEBI:60492"/>
        <dbReference type="ChEBI" id="CHEBI:456216"/>
        <dbReference type="EC" id="6.6.1.1"/>
    </reaction>
</comment>
<evidence type="ECO:0000313" key="13">
    <source>
        <dbReference type="Proteomes" id="UP001301350"/>
    </source>
</evidence>
<dbReference type="Gene3D" id="3.40.50.410">
    <property type="entry name" value="von Willebrand factor, type A domain"/>
    <property type="match status" value="1"/>
</dbReference>
<dbReference type="SMART" id="SM00382">
    <property type="entry name" value="AAA"/>
    <property type="match status" value="1"/>
</dbReference>
<keyword evidence="5 9" id="KW-0547">Nucleotide-binding</keyword>
<reference evidence="12 13" key="1">
    <citation type="submission" date="2022-07" db="EMBL/GenBank/DDBJ databases">
        <title>Genome-wide signatures of adaptation to extreme environments.</title>
        <authorList>
            <person name="Cho C.H."/>
            <person name="Yoon H.S."/>
        </authorList>
    </citation>
    <scope>NUCLEOTIDE SEQUENCE [LARGE SCALE GENOMIC DNA]</scope>
    <source>
        <strain evidence="12 13">DBV 063 E5</strain>
    </source>
</reference>
<comment type="similarity">
    <text evidence="2 9">Belongs to the Mg-chelatase subunits D/I family.</text>
</comment>
<dbReference type="GO" id="GO:0015995">
    <property type="term" value="P:chlorophyll biosynthetic process"/>
    <property type="evidence" value="ECO:0007669"/>
    <property type="project" value="UniProtKB-KW"/>
</dbReference>
<dbReference type="Pfam" id="PF17863">
    <property type="entry name" value="AAA_lid_2"/>
    <property type="match status" value="1"/>
</dbReference>
<keyword evidence="6 9" id="KW-0067">ATP-binding</keyword>
<dbReference type="InterPro" id="IPR027417">
    <property type="entry name" value="P-loop_NTPase"/>
</dbReference>
<evidence type="ECO:0000256" key="4">
    <source>
        <dbReference type="ARBA" id="ARBA00022598"/>
    </source>
</evidence>
<gene>
    <name evidence="12" type="ORF">CDCA_CDCA07G2093</name>
</gene>
<dbReference type="InterPro" id="IPR041628">
    <property type="entry name" value="ChlI/MoxR_AAA_lid"/>
</dbReference>
<evidence type="ECO:0000256" key="3">
    <source>
        <dbReference type="ARBA" id="ARBA00022531"/>
    </source>
</evidence>
<dbReference type="GO" id="GO:0009507">
    <property type="term" value="C:chloroplast"/>
    <property type="evidence" value="ECO:0007669"/>
    <property type="project" value="UniProtKB-SubCell"/>
</dbReference>
<dbReference type="GO" id="GO:0015979">
    <property type="term" value="P:photosynthesis"/>
    <property type="evidence" value="ECO:0007669"/>
    <property type="project" value="UniProtKB-UniRule"/>
</dbReference>
<evidence type="ECO:0000256" key="5">
    <source>
        <dbReference type="ARBA" id="ARBA00022741"/>
    </source>
</evidence>
<protein>
    <recommendedName>
        <fullName evidence="9">Mg-protoporphyrin IX chelatase</fullName>
        <ecNumber evidence="9">6.6.1.1</ecNumber>
    </recommendedName>
</protein>
<dbReference type="PANTHER" id="PTHR43473:SF2">
    <property type="entry name" value="MAGNESIUM-CHELATASE SUBUNIT CHLD, CHLOROPLASTIC"/>
    <property type="match status" value="1"/>
</dbReference>
<keyword evidence="4 9" id="KW-0436">Ligase</keyword>
<comment type="pathway">
    <text evidence="1 9">Porphyrin-containing compound metabolism; chlorophyll biosynthesis.</text>
</comment>
<dbReference type="EC" id="6.6.1.1" evidence="9"/>
<organism evidence="12 13">
    <name type="scientific">Cyanidium caldarium</name>
    <name type="common">Red alga</name>
    <dbReference type="NCBI Taxonomy" id="2771"/>
    <lineage>
        <taxon>Eukaryota</taxon>
        <taxon>Rhodophyta</taxon>
        <taxon>Bangiophyceae</taxon>
        <taxon>Cyanidiales</taxon>
        <taxon>Cyanidiaceae</taxon>
        <taxon>Cyanidium</taxon>
    </lineage>
</organism>
<evidence type="ECO:0000259" key="11">
    <source>
        <dbReference type="PROSITE" id="PS50234"/>
    </source>
</evidence>
<dbReference type="SUPFAM" id="SSF53300">
    <property type="entry name" value="vWA-like"/>
    <property type="match status" value="1"/>
</dbReference>
<proteinExistence type="inferred from homology"/>
<dbReference type="InterPro" id="IPR003593">
    <property type="entry name" value="AAA+_ATPase"/>
</dbReference>
<accession>A0AAV9IUU3</accession>
<dbReference type="SMART" id="SM00327">
    <property type="entry name" value="VWA"/>
    <property type="match status" value="1"/>
</dbReference>
<dbReference type="Gene3D" id="3.40.50.300">
    <property type="entry name" value="P-loop containing nucleotide triphosphate hydrolases"/>
    <property type="match status" value="1"/>
</dbReference>
<dbReference type="InterPro" id="IPR036465">
    <property type="entry name" value="vWFA_dom_sf"/>
</dbReference>
<comment type="caution">
    <text evidence="12">The sequence shown here is derived from an EMBL/GenBank/DDBJ whole genome shotgun (WGS) entry which is preliminary data.</text>
</comment>
<dbReference type="Proteomes" id="UP001301350">
    <property type="component" value="Unassembled WGS sequence"/>
</dbReference>